<evidence type="ECO:0000259" key="6">
    <source>
        <dbReference type="PROSITE" id="PS51387"/>
    </source>
</evidence>
<dbReference type="InterPro" id="IPR016169">
    <property type="entry name" value="FAD-bd_PCMH_sub2"/>
</dbReference>
<evidence type="ECO:0000256" key="5">
    <source>
        <dbReference type="ARBA" id="ARBA00023002"/>
    </source>
</evidence>
<keyword evidence="8" id="KW-1185">Reference proteome</keyword>
<comment type="caution">
    <text evidence="7">The sequence shown here is derived from an EMBL/GenBank/DDBJ whole genome shotgun (WGS) entry which is preliminary data.</text>
</comment>
<evidence type="ECO:0000313" key="8">
    <source>
        <dbReference type="Proteomes" id="UP000094342"/>
    </source>
</evidence>
<dbReference type="Proteomes" id="UP000094342">
    <property type="component" value="Unassembled WGS sequence"/>
</dbReference>
<gene>
    <name evidence="7" type="ORF">A8M32_10905</name>
</gene>
<dbReference type="PROSITE" id="PS00862">
    <property type="entry name" value="OX2_COVAL_FAD"/>
    <property type="match status" value="1"/>
</dbReference>
<accession>A0A1E3VD44</accession>
<dbReference type="EMBL" id="LYBW01000056">
    <property type="protein sequence ID" value="ODR91510.1"/>
    <property type="molecule type" value="Genomic_DNA"/>
</dbReference>
<sequence>MISIAAEVGQRSKEPAVSEIDGFRGRLISAIHADYDIARAVWNGAIDRRPYLIAQCIGAADVVAAVRFARDHGLEIAIRGGGHNVAGTAVCNDGIVIDLSAMRGVRVDPDHRRAWVQGGALWGDVDHETQAHGLATTGGIVSHTGVAGLTLGGGVGWLMRKHGLTVDNLISVDVVTADGELLRVSEDEHPDLFWALRGGGGNFGVATAFEFRLHSVGPTVLAGPILWDATEAGEVLRFYRDFIRDAPDELGTVVRFGAAPPLPAIPEDMHWHPVLMVGSCYAGPIEDGEQALRPLRAFRTPILDLVGPMPYAGFQSALDSTVVHGWNYYWKSTHLPELRDDLIDVIAGHAFSCSSPRSYAAMFHLKGAVSRAAEDETAFGNRQASHALTIDAVWRPGENFGDRDIAWTRAFFAALGPFREGVYVNFLGGDEDPGRVREAYGDSIYDRLMNVKTRYDPDNAFHHNQNIRPRINDCAGASDRAVTLDGATPALERGCAVWRDRM</sequence>
<dbReference type="Gene3D" id="3.40.462.20">
    <property type="match status" value="1"/>
</dbReference>
<dbReference type="Gene3D" id="3.30.43.10">
    <property type="entry name" value="Uridine Diphospho-n-acetylenolpyruvylglucosamine Reductase, domain 2"/>
    <property type="match status" value="1"/>
</dbReference>
<dbReference type="InterPro" id="IPR012951">
    <property type="entry name" value="BBE"/>
</dbReference>
<dbReference type="InterPro" id="IPR016166">
    <property type="entry name" value="FAD-bd_PCMH"/>
</dbReference>
<keyword evidence="4" id="KW-0274">FAD</keyword>
<dbReference type="STRING" id="1752398.A8M32_10905"/>
<dbReference type="SUPFAM" id="SSF56176">
    <property type="entry name" value="FAD-binding/transporter-associated domain-like"/>
    <property type="match status" value="1"/>
</dbReference>
<keyword evidence="5" id="KW-0560">Oxidoreductase</keyword>
<name>A0A1E3VD44_9HYPH</name>
<reference evidence="8" key="1">
    <citation type="submission" date="2016-05" db="EMBL/GenBank/DDBJ databases">
        <authorList>
            <person name="Li Y."/>
        </authorList>
    </citation>
    <scope>NUCLEOTIDE SEQUENCE [LARGE SCALE GENOMIC DNA]</scope>
    <source>
        <strain evidence="8">YIC4027</strain>
    </source>
</reference>
<evidence type="ECO:0000313" key="7">
    <source>
        <dbReference type="EMBL" id="ODR91510.1"/>
    </source>
</evidence>
<dbReference type="InterPro" id="IPR006094">
    <property type="entry name" value="Oxid_FAD_bind_N"/>
</dbReference>
<dbReference type="Pfam" id="PF08031">
    <property type="entry name" value="BBE"/>
    <property type="match status" value="1"/>
</dbReference>
<dbReference type="InterPro" id="IPR006093">
    <property type="entry name" value="Oxy_OxRdtase_FAD_BS"/>
</dbReference>
<dbReference type="Pfam" id="PF01565">
    <property type="entry name" value="FAD_binding_4"/>
    <property type="match status" value="1"/>
</dbReference>
<protein>
    <submittedName>
        <fullName evidence="7">FAD-linked oxidase</fullName>
    </submittedName>
</protein>
<feature type="domain" description="FAD-binding PCMH-type" evidence="6">
    <location>
        <begin position="46"/>
        <end position="216"/>
    </location>
</feature>
<evidence type="ECO:0000256" key="2">
    <source>
        <dbReference type="ARBA" id="ARBA00005466"/>
    </source>
</evidence>
<evidence type="ECO:0000256" key="4">
    <source>
        <dbReference type="ARBA" id="ARBA00022827"/>
    </source>
</evidence>
<organism evidence="7 8">
    <name type="scientific">Sinorhizobium alkalisoli</name>
    <dbReference type="NCBI Taxonomy" id="1752398"/>
    <lineage>
        <taxon>Bacteria</taxon>
        <taxon>Pseudomonadati</taxon>
        <taxon>Pseudomonadota</taxon>
        <taxon>Alphaproteobacteria</taxon>
        <taxon>Hyphomicrobiales</taxon>
        <taxon>Rhizobiaceae</taxon>
        <taxon>Sinorhizobium/Ensifer group</taxon>
        <taxon>Sinorhizobium</taxon>
    </lineage>
</organism>
<comment type="similarity">
    <text evidence="2">Belongs to the oxygen-dependent FAD-linked oxidoreductase family.</text>
</comment>
<evidence type="ECO:0000256" key="1">
    <source>
        <dbReference type="ARBA" id="ARBA00001974"/>
    </source>
</evidence>
<dbReference type="InterPro" id="IPR050416">
    <property type="entry name" value="FAD-linked_Oxidoreductase"/>
</dbReference>
<dbReference type="PROSITE" id="PS51387">
    <property type="entry name" value="FAD_PCMH"/>
    <property type="match status" value="1"/>
</dbReference>
<dbReference type="PANTHER" id="PTHR42973">
    <property type="entry name" value="BINDING OXIDOREDUCTASE, PUTATIVE (AFU_ORTHOLOGUE AFUA_1G17690)-RELATED"/>
    <property type="match status" value="1"/>
</dbReference>
<dbReference type="AlphaFoldDB" id="A0A1E3VD44"/>
<dbReference type="GO" id="GO:0016491">
    <property type="term" value="F:oxidoreductase activity"/>
    <property type="evidence" value="ECO:0007669"/>
    <property type="project" value="UniProtKB-KW"/>
</dbReference>
<comment type="cofactor">
    <cofactor evidence="1">
        <name>FAD</name>
        <dbReference type="ChEBI" id="CHEBI:57692"/>
    </cofactor>
</comment>
<dbReference type="Gene3D" id="3.30.465.10">
    <property type="match status" value="1"/>
</dbReference>
<dbReference type="InterPro" id="IPR036318">
    <property type="entry name" value="FAD-bd_PCMH-like_sf"/>
</dbReference>
<dbReference type="PANTHER" id="PTHR42973:SF39">
    <property type="entry name" value="FAD-BINDING PCMH-TYPE DOMAIN-CONTAINING PROTEIN"/>
    <property type="match status" value="1"/>
</dbReference>
<evidence type="ECO:0000256" key="3">
    <source>
        <dbReference type="ARBA" id="ARBA00022630"/>
    </source>
</evidence>
<dbReference type="InterPro" id="IPR016167">
    <property type="entry name" value="FAD-bd_PCMH_sub1"/>
</dbReference>
<proteinExistence type="inferred from homology"/>
<keyword evidence="3" id="KW-0285">Flavoprotein</keyword>
<dbReference type="GO" id="GO:0071949">
    <property type="term" value="F:FAD binding"/>
    <property type="evidence" value="ECO:0007669"/>
    <property type="project" value="InterPro"/>
</dbReference>